<evidence type="ECO:0000256" key="8">
    <source>
        <dbReference type="ARBA" id="ARBA00022691"/>
    </source>
</evidence>
<feature type="domain" description="Post-SET" evidence="15">
    <location>
        <begin position="263"/>
        <end position="279"/>
    </location>
</feature>
<dbReference type="PROSITE" id="PS51215">
    <property type="entry name" value="AWS"/>
    <property type="match status" value="1"/>
</dbReference>
<evidence type="ECO:0000259" key="14">
    <source>
        <dbReference type="PROSITE" id="PS50280"/>
    </source>
</evidence>
<feature type="compositionally biased region" description="Basic and acidic residues" evidence="12">
    <location>
        <begin position="684"/>
        <end position="696"/>
    </location>
</feature>
<dbReference type="SMART" id="SM00570">
    <property type="entry name" value="AWS"/>
    <property type="match status" value="1"/>
</dbReference>
<organism evidence="17 18">
    <name type="scientific">Coemansia brasiliensis</name>
    <dbReference type="NCBI Taxonomy" id="2650707"/>
    <lineage>
        <taxon>Eukaryota</taxon>
        <taxon>Fungi</taxon>
        <taxon>Fungi incertae sedis</taxon>
        <taxon>Zoopagomycota</taxon>
        <taxon>Kickxellomycotina</taxon>
        <taxon>Kickxellomycetes</taxon>
        <taxon>Kickxellales</taxon>
        <taxon>Kickxellaceae</taxon>
        <taxon>Coemansia</taxon>
    </lineage>
</organism>
<comment type="function">
    <text evidence="1">Histone methyltransferase that trimethylates histone H3 'Lys-36' forming H3K36me3. Involved in transcription elongation as well as in transcription repression.</text>
</comment>
<dbReference type="EC" id="2.1.1.359" evidence="4"/>
<evidence type="ECO:0000256" key="2">
    <source>
        <dbReference type="ARBA" id="ARBA00004123"/>
    </source>
</evidence>
<dbReference type="SUPFAM" id="SSF82199">
    <property type="entry name" value="SET domain"/>
    <property type="match status" value="1"/>
</dbReference>
<feature type="compositionally biased region" description="Basic and acidic residues" evidence="12">
    <location>
        <begin position="1"/>
        <end position="10"/>
    </location>
</feature>
<feature type="compositionally biased region" description="Basic residues" evidence="12">
    <location>
        <begin position="597"/>
        <end position="617"/>
    </location>
</feature>
<evidence type="ECO:0000256" key="12">
    <source>
        <dbReference type="SAM" id="MobiDB-lite"/>
    </source>
</evidence>
<dbReference type="InterPro" id="IPR046341">
    <property type="entry name" value="SET_dom_sf"/>
</dbReference>
<evidence type="ECO:0000256" key="10">
    <source>
        <dbReference type="ARBA" id="ARBA00023163"/>
    </source>
</evidence>
<dbReference type="Pfam" id="PF00856">
    <property type="entry name" value="SET"/>
    <property type="match status" value="1"/>
</dbReference>
<evidence type="ECO:0000313" key="17">
    <source>
        <dbReference type="EMBL" id="KAJ2852584.1"/>
    </source>
</evidence>
<keyword evidence="7" id="KW-0808">Transferase</keyword>
<name>A0A9W8IBE4_9FUNG</name>
<evidence type="ECO:0000256" key="5">
    <source>
        <dbReference type="ARBA" id="ARBA00022454"/>
    </source>
</evidence>
<evidence type="ECO:0000313" key="18">
    <source>
        <dbReference type="Proteomes" id="UP001139887"/>
    </source>
</evidence>
<dbReference type="SUPFAM" id="SSF51045">
    <property type="entry name" value="WW domain"/>
    <property type="match status" value="1"/>
</dbReference>
<proteinExistence type="predicted"/>
<feature type="region of interest" description="Disordered" evidence="12">
    <location>
        <begin position="486"/>
        <end position="715"/>
    </location>
</feature>
<feature type="domain" description="WW" evidence="13">
    <location>
        <begin position="708"/>
        <end position="741"/>
    </location>
</feature>
<feature type="compositionally biased region" description="Low complexity" evidence="12">
    <location>
        <begin position="809"/>
        <end position="821"/>
    </location>
</feature>
<keyword evidence="10" id="KW-0804">Transcription</keyword>
<dbReference type="CDD" id="cd19172">
    <property type="entry name" value="SET_SETD2"/>
    <property type="match status" value="1"/>
</dbReference>
<protein>
    <recommendedName>
        <fullName evidence="4">[histone H3]-lysine(36) N-trimethyltransferase</fullName>
        <ecNumber evidence="4">2.1.1.359</ecNumber>
    </recommendedName>
</protein>
<dbReference type="OrthoDB" id="422362at2759"/>
<feature type="region of interest" description="Disordered" evidence="12">
    <location>
        <begin position="809"/>
        <end position="890"/>
    </location>
</feature>
<feature type="compositionally biased region" description="Basic and acidic residues" evidence="12">
    <location>
        <begin position="34"/>
        <end position="44"/>
    </location>
</feature>
<dbReference type="Pfam" id="PF00397">
    <property type="entry name" value="WW"/>
    <property type="match status" value="1"/>
</dbReference>
<dbReference type="GO" id="GO:0005634">
    <property type="term" value="C:nucleus"/>
    <property type="evidence" value="ECO:0007669"/>
    <property type="project" value="UniProtKB-SubCell"/>
</dbReference>
<dbReference type="GO" id="GO:0032259">
    <property type="term" value="P:methylation"/>
    <property type="evidence" value="ECO:0007669"/>
    <property type="project" value="UniProtKB-KW"/>
</dbReference>
<dbReference type="InterPro" id="IPR017923">
    <property type="entry name" value="TFIIS_N"/>
</dbReference>
<dbReference type="InterPro" id="IPR001214">
    <property type="entry name" value="SET_dom"/>
</dbReference>
<keyword evidence="9" id="KW-0805">Transcription regulation</keyword>
<comment type="subcellular location">
    <subcellularLocation>
        <location evidence="3">Chromosome</location>
    </subcellularLocation>
    <subcellularLocation>
        <location evidence="2">Nucleus</location>
    </subcellularLocation>
</comment>
<dbReference type="Gene3D" id="1.10.1740.100">
    <property type="entry name" value="Set2, Rpb1 interacting domain"/>
    <property type="match status" value="1"/>
</dbReference>
<feature type="compositionally biased region" description="Basic and acidic residues" evidence="12">
    <location>
        <begin position="314"/>
        <end position="326"/>
    </location>
</feature>
<feature type="region of interest" description="Disordered" evidence="12">
    <location>
        <begin position="307"/>
        <end position="360"/>
    </location>
</feature>
<evidence type="ECO:0000259" key="15">
    <source>
        <dbReference type="PROSITE" id="PS50868"/>
    </source>
</evidence>
<dbReference type="CDD" id="cd00201">
    <property type="entry name" value="WW"/>
    <property type="match status" value="1"/>
</dbReference>
<dbReference type="InterPro" id="IPR050777">
    <property type="entry name" value="SET2_Histone-Lys_MeTrsfase"/>
</dbReference>
<dbReference type="InterPro" id="IPR006560">
    <property type="entry name" value="AWS_dom"/>
</dbReference>
<dbReference type="AlphaFoldDB" id="A0A9W8IBE4"/>
<dbReference type="GO" id="GO:0140955">
    <property type="term" value="F:histone H3K36 trimethyltransferase activity"/>
    <property type="evidence" value="ECO:0007669"/>
    <property type="project" value="UniProtKB-EC"/>
</dbReference>
<dbReference type="SMART" id="SM00456">
    <property type="entry name" value="WW"/>
    <property type="match status" value="1"/>
</dbReference>
<dbReference type="InterPro" id="IPR013257">
    <property type="entry name" value="SRI"/>
</dbReference>
<keyword evidence="11" id="KW-0539">Nucleus</keyword>
<feature type="compositionally biased region" description="Acidic residues" evidence="12">
    <location>
        <begin position="327"/>
        <end position="345"/>
    </location>
</feature>
<feature type="region of interest" description="Disordered" evidence="12">
    <location>
        <begin position="732"/>
        <end position="794"/>
    </location>
</feature>
<dbReference type="PROSITE" id="PS50020">
    <property type="entry name" value="WW_DOMAIN_2"/>
    <property type="match status" value="1"/>
</dbReference>
<sequence>MELAHEHDNAAKLLPAMGSEQHDGPYTAQSAAENRPEPASKDSEQSVGIEGVDMTEEATKRFETIDKNIFVRVTSDASKYEESIPCHCHYNPDKDDRSRACGESSDCINRLVQMECNPLTCPCGSYCLNRRFQKHQYAKVRIIDAGRKGFGMQALEDLDAGAFVMEYMGEVVTAGEFRKRARVYQSEGIQHHYFMSIGNGKVIDATRKGCIARFINHSCGPNCVLQKWMVGGAIRMGIFAERPIKRGEEITFDYKFERMADSEPQPCYCGSPACKGIIGVAKERSSGHTANADDEDADVADIDEELEDGAVTSHQRDDIRRRHAAVDDDDDEYGGSESDGSESDGSDAGRAASARRRKAGLTSPEQVLKFVQIMHRSSRQTRIIGILIGKLLETSDRRLLKSLIGLQGAGILRAWLQDYTGDDVMMIKILQCIAHMPISTRNTIDEARLEEVVKPLCTYSDENVSSLAATLIERWSGLRHVFKIPKKAKRDSTATAPSSSRQSPSQVQTPVEDPRVHSNSQSPGPLQNGMEPSHVRSSSPRPMGNEPGTYRQHGGAPGWGRGRGFRGSPPASHMRMSRSPARPPHSGYRQRYPPPRHGSRSRSPRGFRRPAHPRFGHHSAGDYTTPNRYPPGNGSYEPPGHHGSQSMPFSPPSSRGRFGGRWGGRGAHRRIPASERPYAAGSNFHERDHVEHRSEMTRSSNPPFEGRPRLPPGWRTAFTSDNIPYYYHETTKETRWDPPELPPAHADAGGDTMDGHYTPQRRNGNYRVDRWNSSSGNRSERGYDAEAPKVAAQSKVDDIIDRALRMGVQTPPNQSQQQLQPAASRPGTTQLVTPETDGEPPGASNASSKSQPAAALPASNSGVGSRRPSPDPGTAHEQPQAKRERLEKKAANELANFVVKTMTKYKSQMSHDEFKHEARKITKILLEKERKAAFDPSKLIDLSQHKRAKIKQFVADYMAKLLARQDRNSSATGS</sequence>
<dbReference type="Pfam" id="PF08236">
    <property type="entry name" value="SRI"/>
    <property type="match status" value="1"/>
</dbReference>
<evidence type="ECO:0000256" key="9">
    <source>
        <dbReference type="ARBA" id="ARBA00023015"/>
    </source>
</evidence>
<comment type="caution">
    <text evidence="17">The sequence shown here is derived from an EMBL/GenBank/DDBJ whole genome shotgun (WGS) entry which is preliminary data.</text>
</comment>
<evidence type="ECO:0000256" key="3">
    <source>
        <dbReference type="ARBA" id="ARBA00004286"/>
    </source>
</evidence>
<gene>
    <name evidence="17" type="ORF">IWW36_000213</name>
</gene>
<dbReference type="InterPro" id="IPR036020">
    <property type="entry name" value="WW_dom_sf"/>
</dbReference>
<dbReference type="SMART" id="SM00508">
    <property type="entry name" value="PostSET"/>
    <property type="match status" value="1"/>
</dbReference>
<keyword evidence="18" id="KW-1185">Reference proteome</keyword>
<dbReference type="PANTHER" id="PTHR22884">
    <property type="entry name" value="SET DOMAIN PROTEINS"/>
    <property type="match status" value="1"/>
</dbReference>
<dbReference type="Pfam" id="PF17907">
    <property type="entry name" value="AWS"/>
    <property type="match status" value="1"/>
</dbReference>
<dbReference type="InterPro" id="IPR038190">
    <property type="entry name" value="SRI_sf"/>
</dbReference>
<evidence type="ECO:0000256" key="7">
    <source>
        <dbReference type="ARBA" id="ARBA00022679"/>
    </source>
</evidence>
<dbReference type="InterPro" id="IPR003616">
    <property type="entry name" value="Post-SET_dom"/>
</dbReference>
<evidence type="ECO:0000256" key="11">
    <source>
        <dbReference type="ARBA" id="ARBA00023242"/>
    </source>
</evidence>
<feature type="compositionally biased region" description="Basic and acidic residues" evidence="12">
    <location>
        <begin position="879"/>
        <end position="890"/>
    </location>
</feature>
<reference evidence="17" key="1">
    <citation type="submission" date="2022-07" db="EMBL/GenBank/DDBJ databases">
        <title>Phylogenomic reconstructions and comparative analyses of Kickxellomycotina fungi.</title>
        <authorList>
            <person name="Reynolds N.K."/>
            <person name="Stajich J.E."/>
            <person name="Barry K."/>
            <person name="Grigoriev I.V."/>
            <person name="Crous P."/>
            <person name="Smith M.E."/>
        </authorList>
    </citation>
    <scope>NUCLEOTIDE SEQUENCE</scope>
    <source>
        <strain evidence="17">NRRL 1566</strain>
    </source>
</reference>
<dbReference type="PROSITE" id="PS50280">
    <property type="entry name" value="SET"/>
    <property type="match status" value="1"/>
</dbReference>
<dbReference type="Gene3D" id="2.20.70.10">
    <property type="match status" value="1"/>
</dbReference>
<feature type="domain" description="AWS" evidence="16">
    <location>
        <begin position="81"/>
        <end position="136"/>
    </location>
</feature>
<keyword evidence="6" id="KW-0489">Methyltransferase</keyword>
<evidence type="ECO:0000259" key="13">
    <source>
        <dbReference type="PROSITE" id="PS50020"/>
    </source>
</evidence>
<feature type="region of interest" description="Disordered" evidence="12">
    <location>
        <begin position="1"/>
        <end position="51"/>
    </location>
</feature>
<dbReference type="PROSITE" id="PS50868">
    <property type="entry name" value="POST_SET"/>
    <property type="match status" value="1"/>
</dbReference>
<feature type="compositionally biased region" description="Low complexity" evidence="12">
    <location>
        <begin position="493"/>
        <end position="511"/>
    </location>
</feature>
<evidence type="ECO:0000256" key="1">
    <source>
        <dbReference type="ARBA" id="ARBA00003901"/>
    </source>
</evidence>
<keyword evidence="5" id="KW-0158">Chromosome</keyword>
<dbReference type="InterPro" id="IPR001202">
    <property type="entry name" value="WW_dom"/>
</dbReference>
<dbReference type="Proteomes" id="UP001139887">
    <property type="component" value="Unassembled WGS sequence"/>
</dbReference>
<dbReference type="Gene3D" id="2.170.270.10">
    <property type="entry name" value="SET domain"/>
    <property type="match status" value="1"/>
</dbReference>
<evidence type="ECO:0000259" key="16">
    <source>
        <dbReference type="PROSITE" id="PS51215"/>
    </source>
</evidence>
<dbReference type="PROSITE" id="PS01159">
    <property type="entry name" value="WW_DOMAIN_1"/>
    <property type="match status" value="1"/>
</dbReference>
<accession>A0A9W8IBE4</accession>
<dbReference type="GO" id="GO:0006355">
    <property type="term" value="P:regulation of DNA-templated transcription"/>
    <property type="evidence" value="ECO:0007669"/>
    <property type="project" value="InterPro"/>
</dbReference>
<evidence type="ECO:0000256" key="4">
    <source>
        <dbReference type="ARBA" id="ARBA00012178"/>
    </source>
</evidence>
<evidence type="ECO:0000256" key="6">
    <source>
        <dbReference type="ARBA" id="ARBA00022603"/>
    </source>
</evidence>
<feature type="domain" description="SET" evidence="14">
    <location>
        <begin position="138"/>
        <end position="255"/>
    </location>
</feature>
<dbReference type="EMBL" id="JANBUW010000002">
    <property type="protein sequence ID" value="KAJ2852584.1"/>
    <property type="molecule type" value="Genomic_DNA"/>
</dbReference>
<feature type="compositionally biased region" description="Basic and acidic residues" evidence="12">
    <location>
        <begin position="778"/>
        <end position="787"/>
    </location>
</feature>
<keyword evidence="8" id="KW-0949">S-adenosyl-L-methionine</keyword>
<dbReference type="GO" id="GO:0005694">
    <property type="term" value="C:chromosome"/>
    <property type="evidence" value="ECO:0007669"/>
    <property type="project" value="UniProtKB-SubCell"/>
</dbReference>
<dbReference type="Pfam" id="PF08711">
    <property type="entry name" value="Med26"/>
    <property type="match status" value="1"/>
</dbReference>
<dbReference type="SMART" id="SM00317">
    <property type="entry name" value="SET"/>
    <property type="match status" value="1"/>
</dbReference>
<dbReference type="InterPro" id="IPR044437">
    <property type="entry name" value="SETD2/Set2_SET"/>
</dbReference>